<sequence>MDISNTSPVPNLMPINPKIPTNPKTPPALKSITLAAKVIADKEQNFGAIKSTLLKAFKASNQVIVNSLGPNLLAFIFSEEKDGIRTINNAPWSFRGYHVVLKIWSEDQTLTDINFNSSSFWVHAFNLPVNMVTPSTARTIGNSIGSYIRDDLNSEGARWKESLKINVAMDITKSFPDSFSMTSPLGKPIDIDLRYERLSDFCFSCGLLAHKLNSCPNSDSHDPVTANLRFGPWLRMIKPFAPKPTKIQSSTSSHTHVPINNDLLTNFENPLLADFLPNQLSLVNLKHCTENTPVPKPLLLIPNQTLTTPKISLPQTPKSPTVMSTSKRNSLIHGGLSPNVNKVTALASKLAVEHSKAQILKLSKAKANPFSQDWSPPPKYWLKVNVDAAFFDGVASLSIIVRNENGSIIFAFVSSGCFTDATSAEAAAIKAAYSLMNAAKCPQVIFESDSLIAVMMISSAVPYFEWPSHADALSARAIAQHWPKWKLKKIPRLGNKSAHFLAKWAKTCNCNGFISLSSLPPEAELRASVFEAIEEEDKVIEKEDGLPPALLGSCNDRAKQLHNSPSGRLLSALICEYLDWAQLNHTLKVYLPECNLPKDAWKSELKEFSNKNGYDLNRNGDSGPLLLDVLEGFLKYENLSQGRSSNKRLTTQDAESLSSLEARNFRRPSSSSVAGGLPPLGRPLPSSQSSDRRAGSSTSGYRKDEYNWRHDNDELPEDIIRASAALENLQLDRKARNLTTSWRDILVDRLSHILALYVDYSSSNTIVSNKASEQFGGFGG</sequence>
<accession>A0ABR0D7R4</accession>
<dbReference type="EMBL" id="JAYDYQ010002533">
    <property type="protein sequence ID" value="KAK4485307.1"/>
    <property type="molecule type" value="Genomic_DNA"/>
</dbReference>
<protein>
    <recommendedName>
        <fullName evidence="7">CCHC-type domain-containing protein</fullName>
    </recommendedName>
</protein>
<dbReference type="SUPFAM" id="SSF53098">
    <property type="entry name" value="Ribonuclease H-like"/>
    <property type="match status" value="1"/>
</dbReference>
<feature type="region of interest" description="Disordered" evidence="1">
    <location>
        <begin position="1"/>
        <end position="20"/>
    </location>
</feature>
<dbReference type="InterPro" id="IPR040256">
    <property type="entry name" value="At4g02000-like"/>
</dbReference>
<feature type="domain" description="DUF4283" evidence="3">
    <location>
        <begin position="36"/>
        <end position="109"/>
    </location>
</feature>
<feature type="region of interest" description="Disordered" evidence="1">
    <location>
        <begin position="309"/>
        <end position="328"/>
    </location>
</feature>
<evidence type="ECO:0000256" key="1">
    <source>
        <dbReference type="SAM" id="MobiDB-lite"/>
    </source>
</evidence>
<dbReference type="PANTHER" id="PTHR31286:SF178">
    <property type="entry name" value="DUF4283 DOMAIN-CONTAINING PROTEIN"/>
    <property type="match status" value="1"/>
</dbReference>
<evidence type="ECO:0000259" key="3">
    <source>
        <dbReference type="Pfam" id="PF14111"/>
    </source>
</evidence>
<dbReference type="CDD" id="cd06222">
    <property type="entry name" value="RNase_H_like"/>
    <property type="match status" value="1"/>
</dbReference>
<dbReference type="Pfam" id="PF16045">
    <property type="entry name" value="LisH_2"/>
    <property type="match status" value="1"/>
</dbReference>
<dbReference type="Gene3D" id="1.20.960.40">
    <property type="match status" value="1"/>
</dbReference>
<dbReference type="Gene3D" id="3.30.420.10">
    <property type="entry name" value="Ribonuclease H-like superfamily/Ribonuclease H"/>
    <property type="match status" value="1"/>
</dbReference>
<evidence type="ECO:0000313" key="5">
    <source>
        <dbReference type="EMBL" id="KAK4485307.1"/>
    </source>
</evidence>
<dbReference type="InterPro" id="IPR036397">
    <property type="entry name" value="RNaseH_sf"/>
</dbReference>
<dbReference type="InterPro" id="IPR025836">
    <property type="entry name" value="Zn_knuckle_CX2CX4HX4C"/>
</dbReference>
<dbReference type="InterPro" id="IPR025558">
    <property type="entry name" value="DUF4283"/>
</dbReference>
<reference evidence="5 6" key="1">
    <citation type="journal article" date="2023" name="bioRxiv">
        <title>Genome report: Whole genome sequence and annotation of Penstemon davidsonii.</title>
        <authorList>
            <person name="Ostevik K.L."/>
            <person name="Alabady M."/>
            <person name="Zhang M."/>
            <person name="Rausher M.D."/>
        </authorList>
    </citation>
    <scope>NUCLEOTIDE SEQUENCE [LARGE SCALE GENOMIC DNA]</scope>
    <source>
        <strain evidence="5">DNT005</strain>
        <tissue evidence="5">Whole leaf</tissue>
    </source>
</reference>
<dbReference type="InterPro" id="IPR012337">
    <property type="entry name" value="RNaseH-like_sf"/>
</dbReference>
<dbReference type="Proteomes" id="UP001291926">
    <property type="component" value="Unassembled WGS sequence"/>
</dbReference>
<evidence type="ECO:0008006" key="7">
    <source>
        <dbReference type="Google" id="ProtNLM"/>
    </source>
</evidence>
<feature type="region of interest" description="Disordered" evidence="1">
    <location>
        <begin position="644"/>
        <end position="704"/>
    </location>
</feature>
<proteinExistence type="predicted"/>
<keyword evidence="6" id="KW-1185">Reference proteome</keyword>
<gene>
    <name evidence="5" type="ORF">RD792_007942</name>
</gene>
<feature type="domain" description="Zinc knuckle CX2CX4HX4C" evidence="4">
    <location>
        <begin position="186"/>
        <end position="216"/>
    </location>
</feature>
<name>A0ABR0D7R4_9LAMI</name>
<evidence type="ECO:0000259" key="4">
    <source>
        <dbReference type="Pfam" id="PF14392"/>
    </source>
</evidence>
<dbReference type="InterPro" id="IPR006594">
    <property type="entry name" value="LisH"/>
</dbReference>
<comment type="caution">
    <text evidence="5">The sequence shown here is derived from an EMBL/GenBank/DDBJ whole genome shotgun (WGS) entry which is preliminary data.</text>
</comment>
<dbReference type="PROSITE" id="PS50896">
    <property type="entry name" value="LISH"/>
    <property type="match status" value="1"/>
</dbReference>
<evidence type="ECO:0000259" key="2">
    <source>
        <dbReference type="Pfam" id="PF13456"/>
    </source>
</evidence>
<evidence type="ECO:0000313" key="6">
    <source>
        <dbReference type="Proteomes" id="UP001291926"/>
    </source>
</evidence>
<dbReference type="InterPro" id="IPR044730">
    <property type="entry name" value="RNase_H-like_dom_plant"/>
</dbReference>
<organism evidence="5 6">
    <name type="scientific">Penstemon davidsonii</name>
    <dbReference type="NCBI Taxonomy" id="160366"/>
    <lineage>
        <taxon>Eukaryota</taxon>
        <taxon>Viridiplantae</taxon>
        <taxon>Streptophyta</taxon>
        <taxon>Embryophyta</taxon>
        <taxon>Tracheophyta</taxon>
        <taxon>Spermatophyta</taxon>
        <taxon>Magnoliopsida</taxon>
        <taxon>eudicotyledons</taxon>
        <taxon>Gunneridae</taxon>
        <taxon>Pentapetalae</taxon>
        <taxon>asterids</taxon>
        <taxon>lamiids</taxon>
        <taxon>Lamiales</taxon>
        <taxon>Plantaginaceae</taxon>
        <taxon>Cheloneae</taxon>
        <taxon>Penstemon</taxon>
    </lineage>
</organism>
<dbReference type="Pfam" id="PF13456">
    <property type="entry name" value="RVT_3"/>
    <property type="match status" value="1"/>
</dbReference>
<dbReference type="Pfam" id="PF14392">
    <property type="entry name" value="zf-CCHC_4"/>
    <property type="match status" value="1"/>
</dbReference>
<dbReference type="PANTHER" id="PTHR31286">
    <property type="entry name" value="GLYCINE-RICH CELL WALL STRUCTURAL PROTEIN 1.8-LIKE"/>
    <property type="match status" value="1"/>
</dbReference>
<feature type="compositionally biased region" description="Low complexity" evidence="1">
    <location>
        <begin position="675"/>
        <end position="700"/>
    </location>
</feature>
<feature type="domain" description="RNase H type-1" evidence="2">
    <location>
        <begin position="385"/>
        <end position="505"/>
    </location>
</feature>
<dbReference type="InterPro" id="IPR002156">
    <property type="entry name" value="RNaseH_domain"/>
</dbReference>
<dbReference type="Pfam" id="PF14111">
    <property type="entry name" value="DUF4283"/>
    <property type="match status" value="1"/>
</dbReference>
<feature type="compositionally biased region" description="Polar residues" evidence="1">
    <location>
        <begin position="644"/>
        <end position="673"/>
    </location>
</feature>